<feature type="compositionally biased region" description="Polar residues" evidence="1">
    <location>
        <begin position="169"/>
        <end position="189"/>
    </location>
</feature>
<reference evidence="2" key="1">
    <citation type="submission" date="2012-08" db="EMBL/GenBank/DDBJ databases">
        <title>Comparative genomics of metastatic and non-metastatic Leishmania guyanensis provides insights into polygenic factors involved in Leishmania RNA virus infection.</title>
        <authorList>
            <person name="Smith D."/>
            <person name="Hertz-Fowler C."/>
            <person name="Martin R."/>
            <person name="Dickens N."/>
            <person name="Fasel N."/>
            <person name="Falquet L."/>
            <person name="Beverley S."/>
            <person name="Zangger H."/>
            <person name="Calderon-Copete S."/>
            <person name="Mottram J."/>
            <person name="Xenarios I."/>
        </authorList>
    </citation>
    <scope>NUCLEOTIDE SEQUENCE</scope>
    <source>
        <strain evidence="2">MHOM/BR/75/M4147/SSU:IR2SAT-LUC</strain>
    </source>
</reference>
<dbReference type="AlphaFoldDB" id="A0A1E1IPV6"/>
<dbReference type="EMBL" id="CALQ01000234">
    <property type="protein sequence ID" value="CCM13263.1"/>
    <property type="molecule type" value="Genomic_DNA"/>
</dbReference>
<feature type="region of interest" description="Disordered" evidence="1">
    <location>
        <begin position="166"/>
        <end position="192"/>
    </location>
</feature>
<protein>
    <submittedName>
        <fullName evidence="2">Uncharacterized protein</fullName>
    </submittedName>
</protein>
<evidence type="ECO:0000313" key="2">
    <source>
        <dbReference type="EMBL" id="CCM13263.1"/>
    </source>
</evidence>
<evidence type="ECO:0000256" key="1">
    <source>
        <dbReference type="SAM" id="MobiDB-lite"/>
    </source>
</evidence>
<organism evidence="2">
    <name type="scientific">Leishmania guyanensis</name>
    <dbReference type="NCBI Taxonomy" id="5670"/>
    <lineage>
        <taxon>Eukaryota</taxon>
        <taxon>Discoba</taxon>
        <taxon>Euglenozoa</taxon>
        <taxon>Kinetoplastea</taxon>
        <taxon>Metakinetoplastina</taxon>
        <taxon>Trypanosomatida</taxon>
        <taxon>Trypanosomatidae</taxon>
        <taxon>Leishmaniinae</taxon>
        <taxon>Leishmania</taxon>
        <taxon>Leishmania guyanensis species complex</taxon>
    </lineage>
</organism>
<proteinExistence type="predicted"/>
<accession>A0A1E1IPV6</accession>
<name>A0A1E1IPV6_LEIGU</name>
<gene>
    <name evidence="2" type="primary">LgM4147LRVhigh.08.00260.00100</name>
    <name evidence="2" type="ORF">BN36_0807750</name>
</gene>
<sequence length="286" mass="30982">MPVPLNCSTVGLGRWATVAAVRPLSSVGATTTQRSASLAPFAAALDVKKRFASTATDRANAHGSCNSNESGFFRAYRKFRRERRADHDRQYTTLSMYLERLPPGFRGLLLWSPVLALLHFTCRQARIYYLEEEEPWYYVALPRRWRYRVGGEGSGATVHVSSLLRRAPPSTTYSPPNASQGAESQGSRSTVTTTTTTTTYAFRATDVQDAAAAAAVAGVPLAGSPPVASFHEVCVRRVHTDEGAPPAATAPAPPPEETHRYGVWGAPLVVIRDPATQRVMGYTTAG</sequence>